<evidence type="ECO:0000313" key="6">
    <source>
        <dbReference type="EMBL" id="AWK88315.1"/>
    </source>
</evidence>
<dbReference type="InterPro" id="IPR036388">
    <property type="entry name" value="WH-like_DNA-bd_sf"/>
</dbReference>
<evidence type="ECO:0000256" key="4">
    <source>
        <dbReference type="ARBA" id="ARBA00023163"/>
    </source>
</evidence>
<feature type="domain" description="HTH lysR-type" evidence="5">
    <location>
        <begin position="13"/>
        <end position="70"/>
    </location>
</feature>
<evidence type="ECO:0000256" key="1">
    <source>
        <dbReference type="ARBA" id="ARBA00009437"/>
    </source>
</evidence>
<evidence type="ECO:0000259" key="5">
    <source>
        <dbReference type="PROSITE" id="PS50931"/>
    </source>
</evidence>
<dbReference type="InterPro" id="IPR000847">
    <property type="entry name" value="LysR_HTH_N"/>
</dbReference>
<evidence type="ECO:0000256" key="3">
    <source>
        <dbReference type="ARBA" id="ARBA00023125"/>
    </source>
</evidence>
<dbReference type="Gene3D" id="3.40.190.290">
    <property type="match status" value="1"/>
</dbReference>
<gene>
    <name evidence="6" type="ORF">DEW08_19685</name>
</gene>
<dbReference type="InterPro" id="IPR036390">
    <property type="entry name" value="WH_DNA-bd_sf"/>
</dbReference>
<dbReference type="InterPro" id="IPR058163">
    <property type="entry name" value="LysR-type_TF_proteobact-type"/>
</dbReference>
<dbReference type="PANTHER" id="PTHR30537:SF5">
    <property type="entry name" value="HTH-TYPE TRANSCRIPTIONAL ACTIVATOR TTDR-RELATED"/>
    <property type="match status" value="1"/>
</dbReference>
<keyword evidence="4" id="KW-0804">Transcription</keyword>
<dbReference type="GO" id="GO:0003700">
    <property type="term" value="F:DNA-binding transcription factor activity"/>
    <property type="evidence" value="ECO:0007669"/>
    <property type="project" value="InterPro"/>
</dbReference>
<dbReference type="PRINTS" id="PR00039">
    <property type="entry name" value="HTHLYSR"/>
</dbReference>
<dbReference type="SUPFAM" id="SSF53850">
    <property type="entry name" value="Periplasmic binding protein-like II"/>
    <property type="match status" value="1"/>
</dbReference>
<name>A0A2S2CV78_9PROT</name>
<accession>A0A2S2CV78</accession>
<keyword evidence="2" id="KW-0805">Transcription regulation</keyword>
<dbReference type="SUPFAM" id="SSF46785">
    <property type="entry name" value="Winged helix' DNA-binding domain"/>
    <property type="match status" value="1"/>
</dbReference>
<organism evidence="6 7">
    <name type="scientific">Azospirillum thermophilum</name>
    <dbReference type="NCBI Taxonomy" id="2202148"/>
    <lineage>
        <taxon>Bacteria</taxon>
        <taxon>Pseudomonadati</taxon>
        <taxon>Pseudomonadota</taxon>
        <taxon>Alphaproteobacteria</taxon>
        <taxon>Rhodospirillales</taxon>
        <taxon>Azospirillaceae</taxon>
        <taxon>Azospirillum</taxon>
    </lineage>
</organism>
<dbReference type="Pfam" id="PF00126">
    <property type="entry name" value="HTH_1"/>
    <property type="match status" value="1"/>
</dbReference>
<dbReference type="AlphaFoldDB" id="A0A2S2CV78"/>
<dbReference type="GO" id="GO:0043565">
    <property type="term" value="F:sequence-specific DNA binding"/>
    <property type="evidence" value="ECO:0007669"/>
    <property type="project" value="TreeGrafter"/>
</dbReference>
<evidence type="ECO:0000256" key="2">
    <source>
        <dbReference type="ARBA" id="ARBA00023015"/>
    </source>
</evidence>
<dbReference type="RefSeq" id="WP_109330466.1">
    <property type="nucleotide sequence ID" value="NZ_CP029354.1"/>
</dbReference>
<dbReference type="KEGG" id="azz:DEW08_19685"/>
<dbReference type="OrthoDB" id="9812435at2"/>
<dbReference type="CDD" id="cd08422">
    <property type="entry name" value="PBP2_CrgA_like"/>
    <property type="match status" value="1"/>
</dbReference>
<reference evidence="7" key="1">
    <citation type="submission" date="2018-05" db="EMBL/GenBank/DDBJ databases">
        <title>Azospirillum thermophila sp. nov., a novel isolated from hot spring.</title>
        <authorList>
            <person name="Zhao Z."/>
        </authorList>
    </citation>
    <scope>NUCLEOTIDE SEQUENCE [LARGE SCALE GENOMIC DNA]</scope>
    <source>
        <strain evidence="7">CFH 70021</strain>
    </source>
</reference>
<dbReference type="PROSITE" id="PS50931">
    <property type="entry name" value="HTH_LYSR"/>
    <property type="match status" value="1"/>
</dbReference>
<keyword evidence="7" id="KW-1185">Reference proteome</keyword>
<keyword evidence="3" id="KW-0238">DNA-binding</keyword>
<evidence type="ECO:0000313" key="7">
    <source>
        <dbReference type="Proteomes" id="UP000245629"/>
    </source>
</evidence>
<dbReference type="FunFam" id="1.10.10.10:FF:000001">
    <property type="entry name" value="LysR family transcriptional regulator"/>
    <property type="match status" value="1"/>
</dbReference>
<dbReference type="EMBL" id="CP029354">
    <property type="protein sequence ID" value="AWK88315.1"/>
    <property type="molecule type" value="Genomic_DNA"/>
</dbReference>
<protein>
    <submittedName>
        <fullName evidence="6">LysR family transcriptional regulator</fullName>
    </submittedName>
</protein>
<dbReference type="Proteomes" id="UP000245629">
    <property type="component" value="Chromosome 3"/>
</dbReference>
<dbReference type="InterPro" id="IPR005119">
    <property type="entry name" value="LysR_subst-bd"/>
</dbReference>
<comment type="similarity">
    <text evidence="1">Belongs to the LysR transcriptional regulatory family.</text>
</comment>
<sequence length="313" mass="34337">MNTEALAAVAGTDRIALLESFVRIVEAGNLSAAALQVGSTQPTMSRRLQTLERLLGVRLLQRSTHAVTLTDDGRRCYERAKELIADWHSFESELRGAGDEPAGRLRVVAPHAFGQHQLVGPLVDYLKRHPRLTVEWLLHDRVPDFTAEGIDCAIKVGEVDDPSVVALRLGAVHRIAIAAPELIGSGPPPSRPEELERLPWLALQTFYRTEVVLTHETTGEEVRLPIRPRLSTDGLYAVRRAALLGLGAAVVSSWAVDEDIAAGTLLHLAPQWQAAPLPVHLVFPPARFYPARLRRFIDVMRAALPQAVGHPRG</sequence>
<dbReference type="PANTHER" id="PTHR30537">
    <property type="entry name" value="HTH-TYPE TRANSCRIPTIONAL REGULATOR"/>
    <property type="match status" value="1"/>
</dbReference>
<proteinExistence type="inferred from homology"/>
<dbReference type="GO" id="GO:0006351">
    <property type="term" value="P:DNA-templated transcription"/>
    <property type="evidence" value="ECO:0007669"/>
    <property type="project" value="TreeGrafter"/>
</dbReference>
<dbReference type="Pfam" id="PF03466">
    <property type="entry name" value="LysR_substrate"/>
    <property type="match status" value="1"/>
</dbReference>
<dbReference type="Gene3D" id="1.10.10.10">
    <property type="entry name" value="Winged helix-like DNA-binding domain superfamily/Winged helix DNA-binding domain"/>
    <property type="match status" value="1"/>
</dbReference>